<reference evidence="1" key="1">
    <citation type="journal article" date="2021" name="Proc. Natl. Acad. Sci. U.S.A.">
        <title>A Catalog of Tens of Thousands of Viruses from Human Metagenomes Reveals Hidden Associations with Chronic Diseases.</title>
        <authorList>
            <person name="Tisza M.J."/>
            <person name="Buck C.B."/>
        </authorList>
    </citation>
    <scope>NUCLEOTIDE SEQUENCE</scope>
    <source>
        <strain evidence="1">CtmHK1</strain>
    </source>
</reference>
<evidence type="ECO:0000313" key="1">
    <source>
        <dbReference type="EMBL" id="DAD81876.1"/>
    </source>
</evidence>
<accession>A0A8S5MI28</accession>
<protein>
    <submittedName>
        <fullName evidence="1">Minor capsid protein</fullName>
    </submittedName>
</protein>
<sequence length="221" mass="24967">MARSRSHSTKSGYPLPFRVQVRRRVDSREDSFGNPVTRWGKPRTVRVAGWSIDQSAEHGPDDKDIRRVDWAGALFAIPGDVSAGDVIHLGGVDFVIADGGHDFTHGPWWDPGLAEYKLRILRGLSVADSFKFKMNHQFFNRVLKESSETKHLVDNKAEEFRSKVGEHYVVKEAEPGHRRWRALIVPTPYDWEAYGHEKKHNALQKAVGTYPVASKSPKKGA</sequence>
<name>A0A8S5MI28_9CAUD</name>
<organism evidence="1">
    <name type="scientific">Siphoviridae sp. ctmHK1</name>
    <dbReference type="NCBI Taxonomy" id="2826452"/>
    <lineage>
        <taxon>Viruses</taxon>
        <taxon>Duplodnaviria</taxon>
        <taxon>Heunggongvirae</taxon>
        <taxon>Uroviricota</taxon>
        <taxon>Caudoviricetes</taxon>
    </lineage>
</organism>
<dbReference type="EMBL" id="BK014909">
    <property type="protein sequence ID" value="DAD81876.1"/>
    <property type="molecule type" value="Genomic_DNA"/>
</dbReference>
<proteinExistence type="predicted"/>